<dbReference type="InterPro" id="IPR036872">
    <property type="entry name" value="CH_dom_sf"/>
</dbReference>
<dbReference type="OrthoDB" id="193300at2759"/>
<dbReference type="EMBL" id="CT868429">
    <property type="protein sequence ID" value="CAK82245.1"/>
    <property type="molecule type" value="Genomic_DNA"/>
</dbReference>
<dbReference type="HOGENOM" id="CLU_069635_2_1_1"/>
<proteinExistence type="predicted"/>
<name>A0DGS8_PARTE</name>
<dbReference type="GO" id="GO:0051493">
    <property type="term" value="P:regulation of cytoskeleton organization"/>
    <property type="evidence" value="ECO:0000318"/>
    <property type="project" value="GO_Central"/>
</dbReference>
<dbReference type="PROSITE" id="PS50021">
    <property type="entry name" value="CH"/>
    <property type="match status" value="1"/>
</dbReference>
<dbReference type="InterPro" id="IPR010441">
    <property type="entry name" value="CH_2"/>
</dbReference>
<dbReference type="GeneID" id="5035427"/>
<dbReference type="PANTHER" id="PTHR12509:SF9">
    <property type="entry name" value="SPERM FLAGELLAR PROTEIN 1 ISOFORM X1"/>
    <property type="match status" value="1"/>
</dbReference>
<keyword evidence="3" id="KW-1185">Reference proteome</keyword>
<dbReference type="eggNOG" id="ENOG502S497">
    <property type="taxonomic scope" value="Eukaryota"/>
</dbReference>
<dbReference type="GO" id="GO:0005930">
    <property type="term" value="C:axoneme"/>
    <property type="evidence" value="ECO:0000318"/>
    <property type="project" value="GO_Central"/>
</dbReference>
<dbReference type="SUPFAM" id="SSF47576">
    <property type="entry name" value="Calponin-homology domain, CH-domain"/>
    <property type="match status" value="1"/>
</dbReference>
<organism evidence="2 3">
    <name type="scientific">Paramecium tetraurelia</name>
    <dbReference type="NCBI Taxonomy" id="5888"/>
    <lineage>
        <taxon>Eukaryota</taxon>
        <taxon>Sar</taxon>
        <taxon>Alveolata</taxon>
        <taxon>Ciliophora</taxon>
        <taxon>Intramacronucleata</taxon>
        <taxon>Oligohymenophorea</taxon>
        <taxon>Peniculida</taxon>
        <taxon>Parameciidae</taxon>
        <taxon>Paramecium</taxon>
    </lineage>
</organism>
<dbReference type="KEGG" id="ptm:GSPATT00002374001"/>
<dbReference type="Proteomes" id="UP000000600">
    <property type="component" value="Unassembled WGS sequence"/>
</dbReference>
<feature type="domain" description="Calponin-homology (CH)" evidence="1">
    <location>
        <begin position="7"/>
        <end position="115"/>
    </location>
</feature>
<dbReference type="GO" id="GO:0008017">
    <property type="term" value="F:microtubule binding"/>
    <property type="evidence" value="ECO:0000318"/>
    <property type="project" value="GO_Central"/>
</dbReference>
<dbReference type="FunFam" id="1.10.418.10:FF:000059">
    <property type="entry name" value="RIKEN cDNA 6430531B16 gene"/>
    <property type="match status" value="1"/>
</dbReference>
<evidence type="ECO:0000259" key="1">
    <source>
        <dbReference type="PROSITE" id="PS50021"/>
    </source>
</evidence>
<dbReference type="FunCoup" id="A0DGS8">
    <property type="interactions" value="4"/>
</dbReference>
<sequence>MLQPLKEEELNEIYTWVDQIPLSRPKKNIARDFADGILMAEIMHYFLPKLVDMHNYSQANSVKQKKYNWDTLNTKVFKRIGFTLSKEQVDSVISCQSEAVERVLKFVQARLEYYLENNANSAEKQPQQADSQMAPPLLANEWQKDQQLFELRETIEVILSLLFCNFQVLEQKLHRMDELMKQKDAKILRYQQLLQQNGLL</sequence>
<dbReference type="InterPro" id="IPR001715">
    <property type="entry name" value="CH_dom"/>
</dbReference>
<protein>
    <recommendedName>
        <fullName evidence="1">Calponin-homology (CH) domain-containing protein</fullName>
    </recommendedName>
</protein>
<evidence type="ECO:0000313" key="2">
    <source>
        <dbReference type="EMBL" id="CAK82245.1"/>
    </source>
</evidence>
<dbReference type="Pfam" id="PF06294">
    <property type="entry name" value="CH_2"/>
    <property type="match status" value="1"/>
</dbReference>
<dbReference type="RefSeq" id="XP_001449642.1">
    <property type="nucleotide sequence ID" value="XM_001449605.1"/>
</dbReference>
<dbReference type="PANTHER" id="PTHR12509">
    <property type="entry name" value="SPERMATOGENESIS-ASSOCIATED 4-RELATED"/>
    <property type="match status" value="1"/>
</dbReference>
<reference evidence="2 3" key="1">
    <citation type="journal article" date="2006" name="Nature">
        <title>Global trends of whole-genome duplications revealed by the ciliate Paramecium tetraurelia.</title>
        <authorList>
            <consortium name="Genoscope"/>
            <person name="Aury J.-M."/>
            <person name="Jaillon O."/>
            <person name="Duret L."/>
            <person name="Noel B."/>
            <person name="Jubin C."/>
            <person name="Porcel B.M."/>
            <person name="Segurens B."/>
            <person name="Daubin V."/>
            <person name="Anthouard V."/>
            <person name="Aiach N."/>
            <person name="Arnaiz O."/>
            <person name="Billaut A."/>
            <person name="Beisson J."/>
            <person name="Blanc I."/>
            <person name="Bouhouche K."/>
            <person name="Camara F."/>
            <person name="Duharcourt S."/>
            <person name="Guigo R."/>
            <person name="Gogendeau D."/>
            <person name="Katinka M."/>
            <person name="Keller A.-M."/>
            <person name="Kissmehl R."/>
            <person name="Klotz C."/>
            <person name="Koll F."/>
            <person name="Le Moue A."/>
            <person name="Lepere C."/>
            <person name="Malinsky S."/>
            <person name="Nowacki M."/>
            <person name="Nowak J.K."/>
            <person name="Plattner H."/>
            <person name="Poulain J."/>
            <person name="Ruiz F."/>
            <person name="Serrano V."/>
            <person name="Zagulski M."/>
            <person name="Dessen P."/>
            <person name="Betermier M."/>
            <person name="Weissenbach J."/>
            <person name="Scarpelli C."/>
            <person name="Schachter V."/>
            <person name="Sperling L."/>
            <person name="Meyer E."/>
            <person name="Cohen J."/>
            <person name="Wincker P."/>
        </authorList>
    </citation>
    <scope>NUCLEOTIDE SEQUENCE [LARGE SCALE GENOMIC DNA]</scope>
    <source>
        <strain evidence="2 3">Stock d4-2</strain>
    </source>
</reference>
<dbReference type="InterPro" id="IPR052111">
    <property type="entry name" value="Spermatogenesis_Ciliary_MAP"/>
</dbReference>
<accession>A0DGS8</accession>
<gene>
    <name evidence="2" type="ORF">GSPATT00002374001</name>
</gene>
<dbReference type="InParanoid" id="A0DGS8"/>
<evidence type="ECO:0000313" key="3">
    <source>
        <dbReference type="Proteomes" id="UP000000600"/>
    </source>
</evidence>
<dbReference type="Gene3D" id="1.10.418.10">
    <property type="entry name" value="Calponin-like domain"/>
    <property type="match status" value="1"/>
</dbReference>
<dbReference type="AlphaFoldDB" id="A0DGS8"/>